<keyword evidence="1" id="KW-0175">Coiled coil</keyword>
<dbReference type="InterPro" id="IPR058509">
    <property type="entry name" value="DUF8196"/>
</dbReference>
<evidence type="ECO:0000256" key="1">
    <source>
        <dbReference type="SAM" id="Coils"/>
    </source>
</evidence>
<organism evidence="3 4">
    <name type="scientific">Saccharolobus solfataricus</name>
    <name type="common">Sulfolobus solfataricus</name>
    <dbReference type="NCBI Taxonomy" id="2287"/>
    <lineage>
        <taxon>Archaea</taxon>
        <taxon>Thermoproteota</taxon>
        <taxon>Thermoprotei</taxon>
        <taxon>Sulfolobales</taxon>
        <taxon>Sulfolobaceae</taxon>
        <taxon>Saccharolobus</taxon>
    </lineage>
</organism>
<sequence length="267" mass="31319">MSSDIVERLKNDPEFIKKVAEAVANNIIVSKLEEIDKKINYLMDQNKLIWEKFLNQDQKFNKILEDMKKEDERHNAEMERLDKRIDETINMFKKEVTDLREEVTGVKKETMSLRQEVTNLRNDVKDMKKDIRLIKKDIRDIKRTIEGLSISIEDEAIDFLTYKLKKEYNITAIVQSLEIPKVVEIDLYAEHNDYVFVGEVKMRAGVKAITQLENTIEKLLKVKPELSKKKVIPIIYAKRVTFELIDECKKRGIYLTNGISDITPLVL</sequence>
<dbReference type="Proteomes" id="UP000594632">
    <property type="component" value="Chromosome"/>
</dbReference>
<dbReference type="Pfam" id="PF26618">
    <property type="entry name" value="DUF8196"/>
    <property type="match status" value="1"/>
</dbReference>
<dbReference type="AlphaFoldDB" id="A0A7S9IHM5"/>
<protein>
    <submittedName>
        <fullName evidence="3">DNA repair protein</fullName>
    </submittedName>
</protein>
<evidence type="ECO:0000313" key="4">
    <source>
        <dbReference type="Proteomes" id="UP000594632"/>
    </source>
</evidence>
<feature type="coiled-coil region" evidence="1">
    <location>
        <begin position="61"/>
        <end position="144"/>
    </location>
</feature>
<dbReference type="EMBL" id="CP050869">
    <property type="protein sequence ID" value="QPG49315.1"/>
    <property type="molecule type" value="Genomic_DNA"/>
</dbReference>
<gene>
    <name evidence="3" type="ORF">HFC64_05300</name>
</gene>
<reference evidence="3 4" key="1">
    <citation type="journal article" date="2020" name="Nat. Commun.">
        <title>The structures of two archaeal type IV pili illuminate evolutionary relationships.</title>
        <authorList>
            <person name="Wang F."/>
            <person name="Baquero D.P."/>
            <person name="Su Z."/>
            <person name="Beltran L.C."/>
            <person name="Prangishvili D."/>
            <person name="Krupovic M."/>
            <person name="Egelman E.H."/>
        </authorList>
    </citation>
    <scope>NUCLEOTIDE SEQUENCE [LARGE SCALE GENOMIC DNA]</scope>
    <source>
        <strain evidence="3 4">POZ149</strain>
    </source>
</reference>
<dbReference type="Gene3D" id="1.20.5.170">
    <property type="match status" value="1"/>
</dbReference>
<name>A0A7S9IHM5_SACSO</name>
<evidence type="ECO:0000313" key="3">
    <source>
        <dbReference type="EMBL" id="QPG49315.1"/>
    </source>
</evidence>
<feature type="domain" description="DUF8196" evidence="2">
    <location>
        <begin position="154"/>
        <end position="264"/>
    </location>
</feature>
<accession>A0A7S9IHM5</accession>
<evidence type="ECO:0000259" key="2">
    <source>
        <dbReference type="Pfam" id="PF26618"/>
    </source>
</evidence>
<proteinExistence type="predicted"/>